<accession>A0A8S0VNE6</accession>
<dbReference type="OrthoDB" id="1732931at2759"/>
<dbReference type="InterPro" id="IPR036525">
    <property type="entry name" value="Tubulin/FtsZ_GTPase_sf"/>
</dbReference>
<organism evidence="4 5">
    <name type="scientific">Olea europaea subsp. europaea</name>
    <dbReference type="NCBI Taxonomy" id="158383"/>
    <lineage>
        <taxon>Eukaryota</taxon>
        <taxon>Viridiplantae</taxon>
        <taxon>Streptophyta</taxon>
        <taxon>Embryophyta</taxon>
        <taxon>Tracheophyta</taxon>
        <taxon>Spermatophyta</taxon>
        <taxon>Magnoliopsida</taxon>
        <taxon>eudicotyledons</taxon>
        <taxon>Gunneridae</taxon>
        <taxon>Pentapetalae</taxon>
        <taxon>asterids</taxon>
        <taxon>lamiids</taxon>
        <taxon>Lamiales</taxon>
        <taxon>Oleaceae</taxon>
        <taxon>Oleeae</taxon>
        <taxon>Olea</taxon>
    </lineage>
</organism>
<keyword evidence="4" id="KW-0132">Cell division</keyword>
<proteinExistence type="predicted"/>
<dbReference type="Gramene" id="OE9D004239T1">
    <property type="protein sequence ID" value="OE9D004239C1"/>
    <property type="gene ID" value="OE9D004239"/>
</dbReference>
<keyword evidence="1" id="KW-0547">Nucleotide-binding</keyword>
<gene>
    <name evidence="4" type="ORF">OLEA9_D004239</name>
</gene>
<dbReference type="GO" id="GO:0005525">
    <property type="term" value="F:GTP binding"/>
    <property type="evidence" value="ECO:0007669"/>
    <property type="project" value="UniProtKB-KW"/>
</dbReference>
<dbReference type="GO" id="GO:0009507">
    <property type="term" value="C:chloroplast"/>
    <property type="evidence" value="ECO:0007669"/>
    <property type="project" value="TreeGrafter"/>
</dbReference>
<comment type="caution">
    <text evidence="4">The sequence shown here is derived from an EMBL/GenBank/DDBJ whole genome shotgun (WGS) entry which is preliminary data.</text>
</comment>
<keyword evidence="4" id="KW-0131">Cell cycle</keyword>
<evidence type="ECO:0000313" key="5">
    <source>
        <dbReference type="Proteomes" id="UP000594638"/>
    </source>
</evidence>
<dbReference type="Proteomes" id="UP000594638">
    <property type="component" value="Unassembled WGS sequence"/>
</dbReference>
<dbReference type="GO" id="GO:0010020">
    <property type="term" value="P:chloroplast fission"/>
    <property type="evidence" value="ECO:0007669"/>
    <property type="project" value="TreeGrafter"/>
</dbReference>
<dbReference type="SUPFAM" id="SSF52490">
    <property type="entry name" value="Tubulin nucleotide-binding domain-like"/>
    <property type="match status" value="1"/>
</dbReference>
<name>A0A8S0VNE6_OLEEU</name>
<evidence type="ECO:0000256" key="1">
    <source>
        <dbReference type="ARBA" id="ARBA00022741"/>
    </source>
</evidence>
<evidence type="ECO:0000313" key="4">
    <source>
        <dbReference type="EMBL" id="CAA3033484.1"/>
    </source>
</evidence>
<dbReference type="PANTHER" id="PTHR30314:SF3">
    <property type="entry name" value="MITOCHONDRIAL DIVISION PROTEIN FSZA"/>
    <property type="match status" value="1"/>
</dbReference>
<feature type="non-terminal residue" evidence="4">
    <location>
        <position position="1"/>
    </location>
</feature>
<keyword evidence="5" id="KW-1185">Reference proteome</keyword>
<dbReference type="EMBL" id="CACTIH010010807">
    <property type="protein sequence ID" value="CAA3033484.1"/>
    <property type="molecule type" value="Genomic_DNA"/>
</dbReference>
<keyword evidence="2" id="KW-0342">GTP-binding</keyword>
<dbReference type="GO" id="GO:0051301">
    <property type="term" value="P:cell division"/>
    <property type="evidence" value="ECO:0007669"/>
    <property type="project" value="UniProtKB-KW"/>
</dbReference>
<evidence type="ECO:0000256" key="2">
    <source>
        <dbReference type="ARBA" id="ARBA00023134"/>
    </source>
</evidence>
<dbReference type="GO" id="GO:0003924">
    <property type="term" value="F:GTPase activity"/>
    <property type="evidence" value="ECO:0007669"/>
    <property type="project" value="InterPro"/>
</dbReference>
<dbReference type="PANTHER" id="PTHR30314">
    <property type="entry name" value="CELL DIVISION PROTEIN FTSZ-RELATED"/>
    <property type="match status" value="1"/>
</dbReference>
<dbReference type="AlphaFoldDB" id="A0A8S0VNE6"/>
<reference evidence="4 5" key="1">
    <citation type="submission" date="2019-12" db="EMBL/GenBank/DDBJ databases">
        <authorList>
            <person name="Alioto T."/>
            <person name="Alioto T."/>
            <person name="Gomez Garrido J."/>
        </authorList>
    </citation>
    <scope>NUCLEOTIDE SEQUENCE [LARGE SCALE GENOMIC DNA]</scope>
</reference>
<protein>
    <submittedName>
        <fullName evidence="4">Cell division homolog 2-1, chloroplastic-like</fullName>
    </submittedName>
</protein>
<evidence type="ECO:0000256" key="3">
    <source>
        <dbReference type="SAM" id="MobiDB-lite"/>
    </source>
</evidence>
<dbReference type="InterPro" id="IPR045061">
    <property type="entry name" value="FtsZ/CetZ"/>
</dbReference>
<dbReference type="Gene3D" id="3.40.50.1440">
    <property type="entry name" value="Tubulin/FtsZ, GTPase domain"/>
    <property type="match status" value="1"/>
</dbReference>
<sequence>AINRIIESAMKGVEFWIVNTNIQAMRMSPLLPEHCSQISQQMTRGLRTGGKPEIGMNATPKKKKKEQR</sequence>
<feature type="region of interest" description="Disordered" evidence="3">
    <location>
        <begin position="39"/>
        <end position="68"/>
    </location>
</feature>
<feature type="non-terminal residue" evidence="4">
    <location>
        <position position="68"/>
    </location>
</feature>